<organism evidence="4">
    <name type="scientific">Siphoviridae sp. ctWf32</name>
    <dbReference type="NCBI Taxonomy" id="2827884"/>
    <lineage>
        <taxon>Viruses</taxon>
        <taxon>Duplodnaviria</taxon>
        <taxon>Heunggongvirae</taxon>
        <taxon>Uroviricota</taxon>
        <taxon>Caudoviricetes</taxon>
    </lineage>
</organism>
<proteinExistence type="predicted"/>
<dbReference type="InterPro" id="IPR024455">
    <property type="entry name" value="Phage_capsid"/>
</dbReference>
<comment type="subcellular location">
    <subcellularLocation>
        <location evidence="1">Virion</location>
    </subcellularLocation>
</comment>
<evidence type="ECO:0000256" key="1">
    <source>
        <dbReference type="ARBA" id="ARBA00004328"/>
    </source>
</evidence>
<evidence type="ECO:0000313" key="4">
    <source>
        <dbReference type="EMBL" id="DAF54544.1"/>
    </source>
</evidence>
<evidence type="ECO:0000256" key="2">
    <source>
        <dbReference type="ARBA" id="ARBA00022844"/>
    </source>
</evidence>
<dbReference type="GO" id="GO:0044423">
    <property type="term" value="C:virion component"/>
    <property type="evidence" value="ECO:0007669"/>
    <property type="project" value="UniProtKB-KW"/>
</dbReference>
<keyword evidence="2" id="KW-0946">Virion</keyword>
<protein>
    <submittedName>
        <fullName evidence="4">Major capsid protein</fullName>
    </submittedName>
</protein>
<feature type="domain" description="Phage capsid-like C-terminal" evidence="3">
    <location>
        <begin position="103"/>
        <end position="244"/>
    </location>
</feature>
<accession>A0A8S5SUA7</accession>
<dbReference type="EMBL" id="BK032680">
    <property type="protein sequence ID" value="DAF54544.1"/>
    <property type="molecule type" value="Genomic_DNA"/>
</dbReference>
<evidence type="ECO:0000259" key="3">
    <source>
        <dbReference type="Pfam" id="PF05065"/>
    </source>
</evidence>
<sequence length="415" mass="45081">MTIKFANMEACEHLAEAMLSETADPNALALAWAGYSESIANELRAEFEQYGPNIDAAAMESRGYRVLTAKERAWYEKVSQALRDAKTEQAFIDIIGTDDQDTLMPPTIIQDVFSDIQKESKLLAKVGSQYVGYATKFIMNDASIQMGAWGKVTDAITKEIEGAIKVISMEQSRYTAFCIIPLDVLDMGPEFVDAFIRALMAESMLYGLEQAVVNGSGVKMPIGMMRDPEGSFNQTTGYPAKTAVKVTSFAPAEYGELLADLAETPTGRQRVFDEVILVTNMSDYLTKIMPATTVQSTMGGYVSNVFPFPTDPIPCASVPTGKAVLGIPKLYKLGIGGSRNGIEYDDSFKFLDDCRTFKAIQHAAGRPYDDASFIVLDISDLDPAYLTVRNIGELPGGVEVSGEVTTKAAAETPSV</sequence>
<reference evidence="4" key="1">
    <citation type="journal article" date="2021" name="Proc. Natl. Acad. Sci. U.S.A.">
        <title>A Catalog of Tens of Thousands of Viruses from Human Metagenomes Reveals Hidden Associations with Chronic Diseases.</title>
        <authorList>
            <person name="Tisza M.J."/>
            <person name="Buck C.B."/>
        </authorList>
    </citation>
    <scope>NUCLEOTIDE SEQUENCE</scope>
    <source>
        <strain evidence="4">CtWf32</strain>
    </source>
</reference>
<dbReference type="InterPro" id="IPR054612">
    <property type="entry name" value="Phage_capsid-like_C"/>
</dbReference>
<dbReference type="NCBIfam" id="TIGR01554">
    <property type="entry name" value="major_cap_HK97"/>
    <property type="match status" value="1"/>
</dbReference>
<dbReference type="SUPFAM" id="SSF56563">
    <property type="entry name" value="Major capsid protein gp5"/>
    <property type="match status" value="1"/>
</dbReference>
<dbReference type="Pfam" id="PF05065">
    <property type="entry name" value="Phage_capsid"/>
    <property type="match status" value="1"/>
</dbReference>
<name>A0A8S5SUA7_9CAUD</name>